<keyword evidence="2" id="KW-0662">Pyridine nucleotide biosynthesis</keyword>
<reference evidence="9 10" key="1">
    <citation type="submission" date="2018-07" db="EMBL/GenBank/DDBJ databases">
        <title>Dyella tabacisoli L4-6T, whole genome shotgun sequence.</title>
        <authorList>
            <person name="Zhou X.-K."/>
            <person name="Li W.-J."/>
            <person name="Duan Y.-Q."/>
        </authorList>
    </citation>
    <scope>NUCLEOTIDE SEQUENCE [LARGE SCALE GENOMIC DNA]</scope>
    <source>
        <strain evidence="9 10">L4-6</strain>
    </source>
</reference>
<gene>
    <name evidence="9" type="ORF">DVJ77_04350</name>
</gene>
<evidence type="ECO:0000256" key="5">
    <source>
        <dbReference type="ARBA" id="ARBA00037900"/>
    </source>
</evidence>
<evidence type="ECO:0000256" key="7">
    <source>
        <dbReference type="ARBA" id="ARBA00043224"/>
    </source>
</evidence>
<evidence type="ECO:0000313" key="10">
    <source>
        <dbReference type="Proteomes" id="UP000253782"/>
    </source>
</evidence>
<evidence type="ECO:0000256" key="4">
    <source>
        <dbReference type="ARBA" id="ARBA00022801"/>
    </source>
</evidence>
<feature type="domain" description="Isochorismatase-like" evidence="8">
    <location>
        <begin position="9"/>
        <end position="212"/>
    </location>
</feature>
<dbReference type="InterPro" id="IPR000868">
    <property type="entry name" value="Isochorismatase-like_dom"/>
</dbReference>
<name>A0A369UQL6_9GAMM</name>
<dbReference type="AlphaFoldDB" id="A0A369UQL6"/>
<keyword evidence="10" id="KW-1185">Reference proteome</keyword>
<proteinExistence type="inferred from homology"/>
<protein>
    <recommendedName>
        <fullName evidence="6">nicotinamidase</fullName>
        <ecNumber evidence="6">3.5.1.19</ecNumber>
    </recommendedName>
    <alternativeName>
        <fullName evidence="7">Nicotinamide deamidase</fullName>
    </alternativeName>
</protein>
<dbReference type="Gene3D" id="3.40.50.850">
    <property type="entry name" value="Isochorismatase-like"/>
    <property type="match status" value="1"/>
</dbReference>
<comment type="caution">
    <text evidence="9">The sequence shown here is derived from an EMBL/GenBank/DDBJ whole genome shotgun (WGS) entry which is preliminary data.</text>
</comment>
<dbReference type="Proteomes" id="UP000253782">
    <property type="component" value="Unassembled WGS sequence"/>
</dbReference>
<evidence type="ECO:0000259" key="8">
    <source>
        <dbReference type="Pfam" id="PF00857"/>
    </source>
</evidence>
<keyword evidence="3" id="KW-0479">Metal-binding</keyword>
<dbReference type="RefSeq" id="WP_114844272.1">
    <property type="nucleotide sequence ID" value="NZ_JBHSPE010000001.1"/>
</dbReference>
<dbReference type="Pfam" id="PF00857">
    <property type="entry name" value="Isochorismatase"/>
    <property type="match status" value="1"/>
</dbReference>
<dbReference type="PANTHER" id="PTHR11080">
    <property type="entry name" value="PYRAZINAMIDASE/NICOTINAMIDASE"/>
    <property type="match status" value="1"/>
</dbReference>
<dbReference type="OrthoDB" id="9791276at2"/>
<organism evidence="9 10">
    <name type="scientific">Dyella tabacisoli</name>
    <dbReference type="NCBI Taxonomy" id="2282381"/>
    <lineage>
        <taxon>Bacteria</taxon>
        <taxon>Pseudomonadati</taxon>
        <taxon>Pseudomonadota</taxon>
        <taxon>Gammaproteobacteria</taxon>
        <taxon>Lysobacterales</taxon>
        <taxon>Rhodanobacteraceae</taxon>
        <taxon>Dyella</taxon>
    </lineage>
</organism>
<dbReference type="SUPFAM" id="SSF52499">
    <property type="entry name" value="Isochorismatase-like hydrolases"/>
    <property type="match status" value="1"/>
</dbReference>
<dbReference type="InterPro" id="IPR036380">
    <property type="entry name" value="Isochorismatase-like_sf"/>
</dbReference>
<evidence type="ECO:0000313" key="9">
    <source>
        <dbReference type="EMBL" id="RDD82757.1"/>
    </source>
</evidence>
<evidence type="ECO:0000256" key="1">
    <source>
        <dbReference type="ARBA" id="ARBA00006336"/>
    </source>
</evidence>
<dbReference type="EC" id="3.5.1.19" evidence="6"/>
<dbReference type="InterPro" id="IPR052347">
    <property type="entry name" value="Isochorismatase_Nicotinamidase"/>
</dbReference>
<keyword evidence="4 9" id="KW-0378">Hydrolase</keyword>
<dbReference type="NCBIfam" id="NF008623">
    <property type="entry name" value="PRK11609.1"/>
    <property type="match status" value="1"/>
</dbReference>
<evidence type="ECO:0000256" key="6">
    <source>
        <dbReference type="ARBA" id="ARBA00039017"/>
    </source>
</evidence>
<evidence type="ECO:0000256" key="3">
    <source>
        <dbReference type="ARBA" id="ARBA00022723"/>
    </source>
</evidence>
<accession>A0A369UQL6</accession>
<dbReference type="PANTHER" id="PTHR11080:SF2">
    <property type="entry name" value="LD05707P"/>
    <property type="match status" value="1"/>
</dbReference>
<evidence type="ECO:0000256" key="2">
    <source>
        <dbReference type="ARBA" id="ARBA00022642"/>
    </source>
</evidence>
<comment type="similarity">
    <text evidence="1">Belongs to the isochorismatase family.</text>
</comment>
<dbReference type="EMBL" id="QQAH01000003">
    <property type="protein sequence ID" value="RDD82757.1"/>
    <property type="molecule type" value="Genomic_DNA"/>
</dbReference>
<dbReference type="CDD" id="cd01011">
    <property type="entry name" value="nicotinamidase"/>
    <property type="match status" value="1"/>
</dbReference>
<dbReference type="GO" id="GO:0046872">
    <property type="term" value="F:metal ion binding"/>
    <property type="evidence" value="ECO:0007669"/>
    <property type="project" value="UniProtKB-KW"/>
</dbReference>
<sequence>MTPSISDHAALILVDVQSDFMPGGALACHEGDAIVPGINHLLKAGLFRHVVATQDWHPRGHVSFASTHTGKHPFERIPLYGHAQTLWPAHCVQGTPGAALHQGIDWSSLNAVIRKGSDPRVDSYSAFRENHGPHGNRPSTGLAGWLRERDIVEVYICGLARDICVLWTAQDAVELGFQTRLLWDLTRPVTPDSDIATRTRLDRLEVTVLDTNSWFDTYPAALTAWAR</sequence>
<dbReference type="GO" id="GO:0008936">
    <property type="term" value="F:nicotinamidase activity"/>
    <property type="evidence" value="ECO:0007669"/>
    <property type="project" value="UniProtKB-EC"/>
</dbReference>
<dbReference type="GO" id="GO:0019363">
    <property type="term" value="P:pyridine nucleotide biosynthetic process"/>
    <property type="evidence" value="ECO:0007669"/>
    <property type="project" value="UniProtKB-KW"/>
</dbReference>
<comment type="pathway">
    <text evidence="5">Cofactor biosynthesis; nicotinate biosynthesis; nicotinate from nicotinamide: step 1/1.</text>
</comment>